<evidence type="ECO:0000313" key="7">
    <source>
        <dbReference type="Proteomes" id="UP000231194"/>
    </source>
</evidence>
<dbReference type="EMBL" id="PGVG01000039">
    <property type="protein sequence ID" value="PJG51311.1"/>
    <property type="molecule type" value="Genomic_DNA"/>
</dbReference>
<dbReference type="PANTHER" id="PTHR30024:SF47">
    <property type="entry name" value="TAURINE-BINDING PERIPLASMIC PROTEIN"/>
    <property type="match status" value="1"/>
</dbReference>
<dbReference type="RefSeq" id="WP_100235689.1">
    <property type="nucleotide sequence ID" value="NZ_PGVG01000039.1"/>
</dbReference>
<evidence type="ECO:0000256" key="4">
    <source>
        <dbReference type="SAM" id="SignalP"/>
    </source>
</evidence>
<feature type="domain" description="Solute-binding protein family 3/N-terminal" evidence="5">
    <location>
        <begin position="32"/>
        <end position="248"/>
    </location>
</feature>
<keyword evidence="7" id="KW-1185">Reference proteome</keyword>
<dbReference type="PANTHER" id="PTHR30024">
    <property type="entry name" value="ALIPHATIC SULFONATES-BINDING PROTEIN-RELATED"/>
    <property type="match status" value="1"/>
</dbReference>
<dbReference type="OrthoDB" id="7374754at2"/>
<accession>A0A2M8R0G0</accession>
<keyword evidence="3 4" id="KW-0732">Signal</keyword>
<gene>
    <name evidence="6" type="ORF">CVM73_31735</name>
</gene>
<feature type="chain" id="PRO_5014721467" evidence="4">
    <location>
        <begin position="30"/>
        <end position="333"/>
    </location>
</feature>
<feature type="signal peptide" evidence="4">
    <location>
        <begin position="1"/>
        <end position="29"/>
    </location>
</feature>
<dbReference type="Pfam" id="PF09084">
    <property type="entry name" value="NMT1"/>
    <property type="match status" value="1"/>
</dbReference>
<evidence type="ECO:0000256" key="3">
    <source>
        <dbReference type="ARBA" id="ARBA00022729"/>
    </source>
</evidence>
<name>A0A2M8R0G0_9BRAD</name>
<proteinExistence type="inferred from homology"/>
<dbReference type="Gene3D" id="3.40.190.10">
    <property type="entry name" value="Periplasmic binding protein-like II"/>
    <property type="match status" value="2"/>
</dbReference>
<reference evidence="6 7" key="1">
    <citation type="submission" date="2017-11" db="EMBL/GenBank/DDBJ databases">
        <title>Bradyrhizobium forestalis sp. nov., an efficient nitrogen-fixing bacterium isolated from nodules of forest legume species in the Amazon.</title>
        <authorList>
            <person name="Costa E.M."/>
            <person name="Guimaraes A."/>
            <person name="Carvalho T.S."/>
            <person name="Rodrigues T.L."/>
            <person name="Ribeiro P.R.A."/>
            <person name="Lebbe L."/>
            <person name="Willems A."/>
            <person name="Moreira F.M.S."/>
        </authorList>
    </citation>
    <scope>NUCLEOTIDE SEQUENCE [LARGE SCALE GENOMIC DNA]</scope>
    <source>
        <strain evidence="6 7">INPA54B</strain>
    </source>
</reference>
<evidence type="ECO:0000256" key="1">
    <source>
        <dbReference type="ARBA" id="ARBA00004418"/>
    </source>
</evidence>
<dbReference type="Proteomes" id="UP000231194">
    <property type="component" value="Unassembled WGS sequence"/>
</dbReference>
<protein>
    <submittedName>
        <fullName evidence="6">ABC transporter substrate-binding protein</fullName>
    </submittedName>
</protein>
<dbReference type="InterPro" id="IPR001638">
    <property type="entry name" value="Solute-binding_3/MltF_N"/>
</dbReference>
<comment type="subcellular location">
    <subcellularLocation>
        <location evidence="1">Periplasm</location>
    </subcellularLocation>
</comment>
<dbReference type="GO" id="GO:0042597">
    <property type="term" value="C:periplasmic space"/>
    <property type="evidence" value="ECO:0007669"/>
    <property type="project" value="UniProtKB-SubCell"/>
</dbReference>
<evidence type="ECO:0000256" key="2">
    <source>
        <dbReference type="ARBA" id="ARBA00010742"/>
    </source>
</evidence>
<dbReference type="GO" id="GO:0042918">
    <property type="term" value="P:alkanesulfonate transmembrane transport"/>
    <property type="evidence" value="ECO:0007669"/>
    <property type="project" value="TreeGrafter"/>
</dbReference>
<dbReference type="CDD" id="cd01008">
    <property type="entry name" value="PBP2_NrtA_SsuA_CpmA_like"/>
    <property type="match status" value="1"/>
</dbReference>
<comment type="caution">
    <text evidence="6">The sequence shown here is derived from an EMBL/GenBank/DDBJ whole genome shotgun (WGS) entry which is preliminary data.</text>
</comment>
<evidence type="ECO:0000259" key="5">
    <source>
        <dbReference type="SMART" id="SM00062"/>
    </source>
</evidence>
<comment type="similarity">
    <text evidence="2">Belongs to the bacterial solute-binding protein SsuA/TauA family.</text>
</comment>
<dbReference type="AlphaFoldDB" id="A0A2M8R0G0"/>
<dbReference type="InterPro" id="IPR015168">
    <property type="entry name" value="SsuA/THI5"/>
</dbReference>
<evidence type="ECO:0000313" key="6">
    <source>
        <dbReference type="EMBL" id="PJG51311.1"/>
    </source>
</evidence>
<dbReference type="SMART" id="SM00062">
    <property type="entry name" value="PBPb"/>
    <property type="match status" value="1"/>
</dbReference>
<dbReference type="SUPFAM" id="SSF53850">
    <property type="entry name" value="Periplasmic binding protein-like II"/>
    <property type="match status" value="1"/>
</dbReference>
<organism evidence="6 7">
    <name type="scientific">Bradyrhizobium forestalis</name>
    <dbReference type="NCBI Taxonomy" id="1419263"/>
    <lineage>
        <taxon>Bacteria</taxon>
        <taxon>Pseudomonadati</taxon>
        <taxon>Pseudomonadota</taxon>
        <taxon>Alphaproteobacteria</taxon>
        <taxon>Hyphomicrobiales</taxon>
        <taxon>Nitrobacteraceae</taxon>
        <taxon>Bradyrhizobium</taxon>
    </lineage>
</organism>
<sequence length="333" mass="34881">MRSKTALRMVSFAISACAGILNPASQAKAEEVLKARLAQNLAPISGLAIVAKANGLFGKQGLDISVSNFTSGKQCLDTVMGGGADIATTAEAPVTAAAMAQQPIAFVAGMEYSDLKTMTAASAAIRTKADLRGKRIGFTAGTGSEVYTSALLKAAGLTAKDVTLVNLRPQEMLPALAAGSIEAFDTWEPHVANAKKALGEGAVLLDTKGLYSETFNIVVTRPYLEANPAIVSKFLAALIEAEGWVKAHPDEAIDIVAAATGMKRDELAPIWSDYVYHVRLDDKLLETLKTHAAWRLETGNHPPGAGMPDFSKVIAAAPLKALDPARVTLSANP</sequence>